<sequence>MILSAVVSGAIILDWLTGEPQRFHPLVGFGIVAGKLESSLNSGSPRWRKSKGLVALLILAVPLPLLWYIYQPYSWSWLGDLLLLWFSVGHRSLYDHIQPIATALDAGDQEVARTLTSRVVSRDKEALNIEVSAVESTLENGNDAVFAALFWFVLLGGAGALFYRFVNTLDAMWGYRNLRFNDFGRFTAQLDDLLNFVPARLTALSFALLGHTRQALSCWQNQAHLLASPNGGPVMTSGAGTLGVLLGGATRYQGQWQDKPYFGAGEPPVTQDIRHALRLVSKTLALWVVILWCTEGFVWLQA</sequence>
<evidence type="ECO:0000256" key="2">
    <source>
        <dbReference type="ARBA" id="ARBA00004953"/>
    </source>
</evidence>
<feature type="transmembrane region" description="Helical" evidence="9">
    <location>
        <begin position="284"/>
        <end position="301"/>
    </location>
</feature>
<dbReference type="InterPro" id="IPR004485">
    <property type="entry name" value="Cobalamin_biosynth_CobD/CbiB"/>
</dbReference>
<reference evidence="10 11" key="1">
    <citation type="journal article" date="2019" name="Biochem. Eng. J.">
        <title>Metabolic engineering of the marine bacteria Neptunomonas concharum for the production of acetoin and meso-2,3-butanediol from acetate.</title>
        <authorList>
            <person name="Li W."/>
            <person name="Pu N."/>
            <person name="Liu C.-X."/>
            <person name="Yuan Q.-P."/>
            <person name="Li Z.-J."/>
        </authorList>
    </citation>
    <scope>NUCLEOTIDE SEQUENCE [LARGE SCALE GENOMIC DNA]</scope>
    <source>
        <strain evidence="10 11">JCM17730</strain>
    </source>
</reference>
<evidence type="ECO:0000256" key="1">
    <source>
        <dbReference type="ARBA" id="ARBA00004651"/>
    </source>
</evidence>
<comment type="caution">
    <text evidence="9">Lacks conserved residue(s) required for the propagation of feature annotation.</text>
</comment>
<feature type="transmembrane region" description="Helical" evidence="9">
    <location>
        <begin position="52"/>
        <end position="70"/>
    </location>
</feature>
<dbReference type="OrthoDB" id="9811967at2"/>
<dbReference type="KEGG" id="ncu:F0U83_08460"/>
<comment type="subcellular location">
    <subcellularLocation>
        <location evidence="1 9">Cell membrane</location>
        <topology evidence="1 9">Multi-pass membrane protein</topology>
    </subcellularLocation>
</comment>
<dbReference type="GO" id="GO:0048472">
    <property type="term" value="F:threonine-phosphate decarboxylase activity"/>
    <property type="evidence" value="ECO:0007669"/>
    <property type="project" value="InterPro"/>
</dbReference>
<dbReference type="GO" id="GO:0005886">
    <property type="term" value="C:plasma membrane"/>
    <property type="evidence" value="ECO:0007669"/>
    <property type="project" value="UniProtKB-SubCell"/>
</dbReference>
<dbReference type="EMBL" id="CP043869">
    <property type="protein sequence ID" value="QEQ96746.1"/>
    <property type="molecule type" value="Genomic_DNA"/>
</dbReference>
<keyword evidence="4 9" id="KW-1003">Cell membrane</keyword>
<keyword evidence="8 9" id="KW-0472">Membrane</keyword>
<evidence type="ECO:0000313" key="10">
    <source>
        <dbReference type="EMBL" id="QEQ96746.1"/>
    </source>
</evidence>
<keyword evidence="11" id="KW-1185">Reference proteome</keyword>
<accession>A0A5P1RBT3</accession>
<evidence type="ECO:0000313" key="11">
    <source>
        <dbReference type="Proteomes" id="UP000324760"/>
    </source>
</evidence>
<dbReference type="Proteomes" id="UP000324760">
    <property type="component" value="Chromosome"/>
</dbReference>
<comment type="function">
    <text evidence="9">Converts cobyric acid to cobinamide by the addition of aminopropanol on the F carboxylic group.</text>
</comment>
<organism evidence="10 11">
    <name type="scientific">Neptunomonas concharum</name>
    <dbReference type="NCBI Taxonomy" id="1031538"/>
    <lineage>
        <taxon>Bacteria</taxon>
        <taxon>Pseudomonadati</taxon>
        <taxon>Pseudomonadota</taxon>
        <taxon>Gammaproteobacteria</taxon>
        <taxon>Oceanospirillales</taxon>
        <taxon>Oceanospirillaceae</taxon>
        <taxon>Neptunomonas</taxon>
    </lineage>
</organism>
<keyword evidence="6 9" id="KW-0812">Transmembrane</keyword>
<evidence type="ECO:0000256" key="7">
    <source>
        <dbReference type="ARBA" id="ARBA00022989"/>
    </source>
</evidence>
<proteinExistence type="inferred from homology"/>
<evidence type="ECO:0000256" key="9">
    <source>
        <dbReference type="HAMAP-Rule" id="MF_00024"/>
    </source>
</evidence>
<dbReference type="GO" id="GO:0015420">
    <property type="term" value="F:ABC-type vitamin B12 transporter activity"/>
    <property type="evidence" value="ECO:0007669"/>
    <property type="project" value="UniProtKB-UniRule"/>
</dbReference>
<gene>
    <name evidence="9" type="primary">cobD</name>
    <name evidence="10" type="ORF">F0U83_08460</name>
</gene>
<evidence type="ECO:0000256" key="6">
    <source>
        <dbReference type="ARBA" id="ARBA00022692"/>
    </source>
</evidence>
<name>A0A5P1RBT3_9GAMM</name>
<dbReference type="HAMAP" id="MF_00024">
    <property type="entry name" value="CobD_CbiB"/>
    <property type="match status" value="1"/>
</dbReference>
<keyword evidence="7 9" id="KW-1133">Transmembrane helix</keyword>
<keyword evidence="5 9" id="KW-0169">Cobalamin biosynthesis</keyword>
<dbReference type="Pfam" id="PF03186">
    <property type="entry name" value="CobD_Cbib"/>
    <property type="match status" value="1"/>
</dbReference>
<evidence type="ECO:0000256" key="5">
    <source>
        <dbReference type="ARBA" id="ARBA00022573"/>
    </source>
</evidence>
<dbReference type="PANTHER" id="PTHR34308:SF1">
    <property type="entry name" value="COBALAMIN BIOSYNTHESIS PROTEIN CBIB"/>
    <property type="match status" value="1"/>
</dbReference>
<comment type="pathway">
    <text evidence="2 9">Cofactor biosynthesis; adenosylcobalamin biosynthesis.</text>
</comment>
<evidence type="ECO:0000256" key="3">
    <source>
        <dbReference type="ARBA" id="ARBA00006263"/>
    </source>
</evidence>
<dbReference type="UniPathway" id="UPA00148"/>
<feature type="transmembrane region" description="Helical" evidence="9">
    <location>
        <begin position="144"/>
        <end position="166"/>
    </location>
</feature>
<comment type="similarity">
    <text evidence="3 9">Belongs to the CobD/CbiB family.</text>
</comment>
<dbReference type="PANTHER" id="PTHR34308">
    <property type="entry name" value="COBALAMIN BIOSYNTHESIS PROTEIN CBIB"/>
    <property type="match status" value="1"/>
</dbReference>
<evidence type="ECO:0000256" key="8">
    <source>
        <dbReference type="ARBA" id="ARBA00023136"/>
    </source>
</evidence>
<dbReference type="GO" id="GO:0009236">
    <property type="term" value="P:cobalamin biosynthetic process"/>
    <property type="evidence" value="ECO:0007669"/>
    <property type="project" value="UniProtKB-UniRule"/>
</dbReference>
<dbReference type="AlphaFoldDB" id="A0A5P1RBT3"/>
<protein>
    <recommendedName>
        <fullName evidence="9">Cobalamin biosynthesis protein CobD</fullName>
    </recommendedName>
</protein>
<evidence type="ECO:0000256" key="4">
    <source>
        <dbReference type="ARBA" id="ARBA00022475"/>
    </source>
</evidence>